<dbReference type="InterPro" id="IPR050443">
    <property type="entry name" value="RbsD/FucU_mutarotase"/>
</dbReference>
<dbReference type="PANTHER" id="PTHR31690:SF4">
    <property type="entry name" value="FUCOSE MUTAROTASE"/>
    <property type="match status" value="1"/>
</dbReference>
<dbReference type="SUPFAM" id="SSF102546">
    <property type="entry name" value="RbsD-like"/>
    <property type="match status" value="1"/>
</dbReference>
<dbReference type="PANTHER" id="PTHR31690">
    <property type="entry name" value="FUCOSE MUTAROTASE"/>
    <property type="match status" value="1"/>
</dbReference>
<accession>A0ABR1G2B2</accession>
<dbReference type="GO" id="GO:0042806">
    <property type="term" value="F:fucose binding"/>
    <property type="evidence" value="ECO:0007669"/>
    <property type="project" value="TreeGrafter"/>
</dbReference>
<dbReference type="EMBL" id="JBBJCI010000141">
    <property type="protein sequence ID" value="KAK7242664.1"/>
    <property type="molecule type" value="Genomic_DNA"/>
</dbReference>
<dbReference type="Proteomes" id="UP001363151">
    <property type="component" value="Unassembled WGS sequence"/>
</dbReference>
<dbReference type="GO" id="GO:0006004">
    <property type="term" value="P:fucose metabolic process"/>
    <property type="evidence" value="ECO:0007669"/>
    <property type="project" value="TreeGrafter"/>
</dbReference>
<dbReference type="KEGG" id="aaf:AURANDRAFT_30986"/>
<evidence type="ECO:0000313" key="2">
    <source>
        <dbReference type="Proteomes" id="UP001363151"/>
    </source>
</evidence>
<reference evidence="1 2" key="1">
    <citation type="submission" date="2024-03" db="EMBL/GenBank/DDBJ databases">
        <title>Aureococcus anophagefferens CCMP1851 and Kratosvirus quantuckense: Draft genome of a second virus-susceptible host strain in the model system.</title>
        <authorList>
            <person name="Chase E."/>
            <person name="Truchon A.R."/>
            <person name="Schepens W."/>
            <person name="Wilhelm S.W."/>
        </authorList>
    </citation>
    <scope>NUCLEOTIDE SEQUENCE [LARGE SCALE GENOMIC DNA]</scope>
    <source>
        <strain evidence="1 2">CCMP1851</strain>
    </source>
</reference>
<dbReference type="Gene3D" id="3.40.1650.10">
    <property type="entry name" value="RbsD-like domain"/>
    <property type="match status" value="1"/>
</dbReference>
<dbReference type="GO" id="GO:0036373">
    <property type="term" value="F:L-fucose mutarotase activity"/>
    <property type="evidence" value="ECO:0007669"/>
    <property type="project" value="UniProtKB-EC"/>
</dbReference>
<name>A0ABR1G2B2_AURAN</name>
<gene>
    <name evidence="1" type="primary">FUOM</name>
    <name evidence="1" type="ORF">SO694_00016322</name>
</gene>
<dbReference type="Pfam" id="PF05025">
    <property type="entry name" value="RbsD_FucU"/>
    <property type="match status" value="1"/>
</dbReference>
<dbReference type="InterPro" id="IPR023750">
    <property type="entry name" value="RbsD-like_sf"/>
</dbReference>
<keyword evidence="2" id="KW-1185">Reference proteome</keyword>
<protein>
    <submittedName>
        <fullName evidence="1">Fucose mutarotase</fullName>
    </submittedName>
</protein>
<organism evidence="1 2">
    <name type="scientific">Aureococcus anophagefferens</name>
    <name type="common">Harmful bloom alga</name>
    <dbReference type="NCBI Taxonomy" id="44056"/>
    <lineage>
        <taxon>Eukaryota</taxon>
        <taxon>Sar</taxon>
        <taxon>Stramenopiles</taxon>
        <taxon>Ochrophyta</taxon>
        <taxon>Pelagophyceae</taxon>
        <taxon>Pelagomonadales</taxon>
        <taxon>Pelagomonadaceae</taxon>
        <taxon>Aureococcus</taxon>
    </lineage>
</organism>
<dbReference type="InterPro" id="IPR007721">
    <property type="entry name" value="RbsD_FucU"/>
</dbReference>
<comment type="caution">
    <text evidence="1">The sequence shown here is derived from an EMBL/GenBank/DDBJ whole genome shotgun (WGS) entry which is preliminary data.</text>
</comment>
<evidence type="ECO:0000313" key="1">
    <source>
        <dbReference type="EMBL" id="KAK7242664.1"/>
    </source>
</evidence>
<sequence length="186" mass="19703">MVARFCILVAAAQAFAPSRPPARPLTVRAGLLKGLDPILSAELLFTLRSAGHGDVIAVVDCNFPAVECASKTTTGDLITLAGVDCPTALGAIASVLPVDLFVDDPLKHMSPSPGNELPALGKEVHDDARAAVGTYCDADWQPVERFAFYEEARKAFAVVQCLERRPYGCFLIQKGVVGPDGADLRP</sequence>
<proteinExistence type="predicted"/>